<dbReference type="Gene3D" id="2.30.30.100">
    <property type="match status" value="1"/>
</dbReference>
<feature type="domain" description="BPL/LPL catalytic" evidence="6">
    <location>
        <begin position="67"/>
        <end position="261"/>
    </location>
</feature>
<dbReference type="PANTHER" id="PTHR12835:SF5">
    <property type="entry name" value="BIOTIN--PROTEIN LIGASE"/>
    <property type="match status" value="1"/>
</dbReference>
<feature type="binding site" evidence="5">
    <location>
        <position position="188"/>
    </location>
    <ligand>
        <name>biotin</name>
        <dbReference type="ChEBI" id="CHEBI:57586"/>
    </ligand>
</feature>
<dbReference type="Gene3D" id="3.30.930.10">
    <property type="entry name" value="Bira Bifunctional Protein, Domain 2"/>
    <property type="match status" value="1"/>
</dbReference>
<dbReference type="Gene3D" id="1.10.10.10">
    <property type="entry name" value="Winged helix-like DNA-binding domain superfamily/Winged helix DNA-binding domain"/>
    <property type="match status" value="1"/>
</dbReference>
<dbReference type="GO" id="GO:0005524">
    <property type="term" value="F:ATP binding"/>
    <property type="evidence" value="ECO:0007669"/>
    <property type="project" value="UniProtKB-UniRule"/>
</dbReference>
<dbReference type="GO" id="GO:0016740">
    <property type="term" value="F:transferase activity"/>
    <property type="evidence" value="ECO:0007669"/>
    <property type="project" value="UniProtKB-ARBA"/>
</dbReference>
<evidence type="ECO:0000256" key="2">
    <source>
        <dbReference type="ARBA" id="ARBA00022741"/>
    </source>
</evidence>
<keyword evidence="1 5" id="KW-0436">Ligase</keyword>
<dbReference type="InterPro" id="IPR013196">
    <property type="entry name" value="HTH_11"/>
</dbReference>
<dbReference type="Proteomes" id="UP000469125">
    <property type="component" value="Unassembled WGS sequence"/>
</dbReference>
<dbReference type="NCBIfam" id="TIGR00121">
    <property type="entry name" value="birA_ligase"/>
    <property type="match status" value="1"/>
</dbReference>
<dbReference type="Pfam" id="PF02237">
    <property type="entry name" value="BPL_C"/>
    <property type="match status" value="1"/>
</dbReference>
<sequence length="328" mass="37657">MESTRNKLIHLLEENKDTYISGQFLSDKLNISRSAIWKHMKELQKDGYEIEGIPKKGYRIVGFPDRLSENALQWGLKTDWLGKTIIHKEVVTSTQHIAHQIAQENTEHGTVIIADEQTNGKGRMNRHWYSSRDKGIWLSIILRPSILPYLAPQLTLLSACVLADVISQQSELIPKIKWPNDILVDGKKIAGILTEMQAEQDQIQYVVIGIGINVNHNHNDLPSDIQAKASSILMETNRNWDIKHFIQQILVTFEKEYNEYIEHGFTHVKKKWESYSFKIGEPIRISTLKSQWTAIFSGIAEDGALLVRNNDGTTEKLYSAEIDWFHEV</sequence>
<dbReference type="CDD" id="cd16442">
    <property type="entry name" value="BPL"/>
    <property type="match status" value="1"/>
</dbReference>
<dbReference type="InterPro" id="IPR030855">
    <property type="entry name" value="Bifunct_BirA"/>
</dbReference>
<comment type="function">
    <text evidence="5">Acts both as a biotin--[acetyl-CoA-carboxylase] ligase and a repressor.</text>
</comment>
<name>A0A6N8FCL6_9BACI</name>
<dbReference type="InterPro" id="IPR036388">
    <property type="entry name" value="WH-like_DNA-bd_sf"/>
</dbReference>
<dbReference type="InterPro" id="IPR004408">
    <property type="entry name" value="Biotin_CoA_COase_ligase"/>
</dbReference>
<evidence type="ECO:0000256" key="3">
    <source>
        <dbReference type="ARBA" id="ARBA00022840"/>
    </source>
</evidence>
<dbReference type="PROSITE" id="PS51733">
    <property type="entry name" value="BPL_LPL_CATALYTIC"/>
    <property type="match status" value="1"/>
</dbReference>
<protein>
    <recommendedName>
        <fullName evidence="5">Bifunctional ligase/repressor BirA</fullName>
    </recommendedName>
    <alternativeName>
        <fullName evidence="5">Biotin--[acetyl-CoA-carboxylase] ligase</fullName>
        <ecNumber evidence="5">6.3.4.15</ecNumber>
    </alternativeName>
    <alternativeName>
        <fullName evidence="5">Biotin--protein ligase</fullName>
    </alternativeName>
    <alternativeName>
        <fullName evidence="5">Biotin-[acetyl-CoA carboxylase] synthetase</fullName>
    </alternativeName>
</protein>
<dbReference type="InterPro" id="IPR008988">
    <property type="entry name" value="Transcriptional_repressor_C"/>
</dbReference>
<evidence type="ECO:0000313" key="8">
    <source>
        <dbReference type="Proteomes" id="UP000469125"/>
    </source>
</evidence>
<dbReference type="AlphaFoldDB" id="A0A6N8FCL6"/>
<dbReference type="SUPFAM" id="SSF55681">
    <property type="entry name" value="Class II aaRS and biotin synthetases"/>
    <property type="match status" value="1"/>
</dbReference>
<comment type="caution">
    <text evidence="5">Lacks conserved residue(s) required for the propagation of feature annotation.</text>
</comment>
<keyword evidence="8" id="KW-1185">Reference proteome</keyword>
<dbReference type="GO" id="GO:0005737">
    <property type="term" value="C:cytoplasm"/>
    <property type="evidence" value="ECO:0007669"/>
    <property type="project" value="TreeGrafter"/>
</dbReference>
<comment type="similarity">
    <text evidence="5">Belongs to the biotin--protein ligase family.</text>
</comment>
<dbReference type="Pfam" id="PF03099">
    <property type="entry name" value="BPL_LplA_LipB"/>
    <property type="match status" value="1"/>
</dbReference>
<keyword evidence="3 5" id="KW-0067">ATP-binding</keyword>
<keyword evidence="5" id="KW-0678">Repressor</keyword>
<accession>A0A6N8FCL6</accession>
<dbReference type="PANTHER" id="PTHR12835">
    <property type="entry name" value="BIOTIN PROTEIN LIGASE"/>
    <property type="match status" value="1"/>
</dbReference>
<dbReference type="InterPro" id="IPR045864">
    <property type="entry name" value="aa-tRNA-synth_II/BPL/LPL"/>
</dbReference>
<dbReference type="SUPFAM" id="SSF46785">
    <property type="entry name" value="Winged helix' DNA-binding domain"/>
    <property type="match status" value="1"/>
</dbReference>
<feature type="DNA-binding region" description="H-T-H motif" evidence="5">
    <location>
        <begin position="22"/>
        <end position="41"/>
    </location>
</feature>
<dbReference type="EMBL" id="WOCA01000001">
    <property type="protein sequence ID" value="MUK87290.1"/>
    <property type="molecule type" value="Genomic_DNA"/>
</dbReference>
<evidence type="ECO:0000313" key="7">
    <source>
        <dbReference type="EMBL" id="MUK87290.1"/>
    </source>
</evidence>
<dbReference type="InterPro" id="IPR036390">
    <property type="entry name" value="WH_DNA-bd_sf"/>
</dbReference>
<evidence type="ECO:0000256" key="1">
    <source>
        <dbReference type="ARBA" id="ARBA00022598"/>
    </source>
</evidence>
<proteinExistence type="inferred from homology"/>
<evidence type="ECO:0000256" key="4">
    <source>
        <dbReference type="ARBA" id="ARBA00023267"/>
    </source>
</evidence>
<feature type="binding site" evidence="5">
    <location>
        <position position="117"/>
    </location>
    <ligand>
        <name>biotin</name>
        <dbReference type="ChEBI" id="CHEBI:57586"/>
    </ligand>
</feature>
<dbReference type="GO" id="GO:0003677">
    <property type="term" value="F:DNA binding"/>
    <property type="evidence" value="ECO:0007669"/>
    <property type="project" value="UniProtKB-UniRule"/>
</dbReference>
<comment type="caution">
    <text evidence="7">The sequence shown here is derived from an EMBL/GenBank/DDBJ whole genome shotgun (WGS) entry which is preliminary data.</text>
</comment>
<keyword evidence="5" id="KW-0805">Transcription regulation</keyword>
<keyword evidence="2 5" id="KW-0547">Nucleotide-binding</keyword>
<evidence type="ECO:0000259" key="6">
    <source>
        <dbReference type="PROSITE" id="PS51733"/>
    </source>
</evidence>
<comment type="catalytic activity">
    <reaction evidence="5">
        <text>biotin + L-lysyl-[protein] + ATP = N(6)-biotinyl-L-lysyl-[protein] + AMP + diphosphate + H(+)</text>
        <dbReference type="Rhea" id="RHEA:11756"/>
        <dbReference type="Rhea" id="RHEA-COMP:9752"/>
        <dbReference type="Rhea" id="RHEA-COMP:10505"/>
        <dbReference type="ChEBI" id="CHEBI:15378"/>
        <dbReference type="ChEBI" id="CHEBI:29969"/>
        <dbReference type="ChEBI" id="CHEBI:30616"/>
        <dbReference type="ChEBI" id="CHEBI:33019"/>
        <dbReference type="ChEBI" id="CHEBI:57586"/>
        <dbReference type="ChEBI" id="CHEBI:83144"/>
        <dbReference type="ChEBI" id="CHEBI:456215"/>
        <dbReference type="EC" id="6.3.4.15"/>
    </reaction>
</comment>
<organism evidence="7 8">
    <name type="scientific">Ornithinibacillus caprae</name>
    <dbReference type="NCBI Taxonomy" id="2678566"/>
    <lineage>
        <taxon>Bacteria</taxon>
        <taxon>Bacillati</taxon>
        <taxon>Bacillota</taxon>
        <taxon>Bacilli</taxon>
        <taxon>Bacillales</taxon>
        <taxon>Bacillaceae</taxon>
        <taxon>Ornithinibacillus</taxon>
    </lineage>
</organism>
<keyword evidence="5" id="KW-0238">DNA-binding</keyword>
<dbReference type="GO" id="GO:0009249">
    <property type="term" value="P:protein lipoylation"/>
    <property type="evidence" value="ECO:0007669"/>
    <property type="project" value="UniProtKB-ARBA"/>
</dbReference>
<reference evidence="7 8" key="1">
    <citation type="submission" date="2019-11" db="EMBL/GenBank/DDBJ databases">
        <authorList>
            <person name="Li X."/>
        </authorList>
    </citation>
    <scope>NUCLEOTIDE SEQUENCE [LARGE SCALE GENOMIC DNA]</scope>
    <source>
        <strain evidence="7 8">L9</strain>
    </source>
</reference>
<dbReference type="GO" id="GO:0006355">
    <property type="term" value="P:regulation of DNA-templated transcription"/>
    <property type="evidence" value="ECO:0007669"/>
    <property type="project" value="UniProtKB-UniRule"/>
</dbReference>
<evidence type="ECO:0000256" key="5">
    <source>
        <dbReference type="HAMAP-Rule" id="MF_00978"/>
    </source>
</evidence>
<keyword evidence="4 5" id="KW-0092">Biotin</keyword>
<dbReference type="SUPFAM" id="SSF50037">
    <property type="entry name" value="C-terminal domain of transcriptional repressors"/>
    <property type="match status" value="1"/>
</dbReference>
<dbReference type="GO" id="GO:0004077">
    <property type="term" value="F:biotin--[biotin carboxyl-carrier protein] ligase activity"/>
    <property type="evidence" value="ECO:0007669"/>
    <property type="project" value="UniProtKB-UniRule"/>
</dbReference>
<dbReference type="InterPro" id="IPR003142">
    <property type="entry name" value="BPL_C"/>
</dbReference>
<gene>
    <name evidence="5" type="primary">birA</name>
    <name evidence="7" type="ORF">GMD78_02590</name>
</gene>
<dbReference type="HAMAP" id="MF_00978">
    <property type="entry name" value="Bifunct_BirA"/>
    <property type="match status" value="1"/>
</dbReference>
<dbReference type="EC" id="6.3.4.15" evidence="5"/>
<dbReference type="InterPro" id="IPR004143">
    <property type="entry name" value="BPL_LPL_catalytic"/>
</dbReference>
<keyword evidence="5" id="KW-0804">Transcription</keyword>
<dbReference type="Pfam" id="PF08279">
    <property type="entry name" value="HTH_11"/>
    <property type="match status" value="1"/>
</dbReference>
<dbReference type="RefSeq" id="WP_343042071.1">
    <property type="nucleotide sequence ID" value="NZ_WOCA01000001.1"/>
</dbReference>